<evidence type="ECO:0000256" key="4">
    <source>
        <dbReference type="SAM" id="MobiDB-lite"/>
    </source>
</evidence>
<dbReference type="Proteomes" id="UP001165289">
    <property type="component" value="Unassembled WGS sequence"/>
</dbReference>
<feature type="compositionally biased region" description="Polar residues" evidence="4">
    <location>
        <begin position="1"/>
        <end position="10"/>
    </location>
</feature>
<protein>
    <submittedName>
        <fullName evidence="5">Protein phosphatase 1 regulatory subunit 37-like</fullName>
    </submittedName>
</protein>
<keyword evidence="1" id="KW-0433">Leucine-rich repeat</keyword>
<dbReference type="SMART" id="SM00368">
    <property type="entry name" value="LRR_RI"/>
    <property type="match status" value="6"/>
</dbReference>
<dbReference type="InterPro" id="IPR032675">
    <property type="entry name" value="LRR_dom_sf"/>
</dbReference>
<evidence type="ECO:0000313" key="6">
    <source>
        <dbReference type="Proteomes" id="UP001165289"/>
    </source>
</evidence>
<evidence type="ECO:0000256" key="2">
    <source>
        <dbReference type="ARBA" id="ARBA00022737"/>
    </source>
</evidence>
<keyword evidence="6" id="KW-1185">Reference proteome</keyword>
<dbReference type="InterPro" id="IPR051279">
    <property type="entry name" value="PP1-Reg/Actin-Interact_Protein"/>
</dbReference>
<dbReference type="EMBL" id="JAKMXF010000335">
    <property type="protein sequence ID" value="KAI6647898.1"/>
    <property type="molecule type" value="Genomic_DNA"/>
</dbReference>
<comment type="similarity">
    <text evidence="3">Belongs to the PPP1R37 family.</text>
</comment>
<accession>A0AAV7JGH1</accession>
<evidence type="ECO:0000256" key="3">
    <source>
        <dbReference type="ARBA" id="ARBA00038315"/>
    </source>
</evidence>
<dbReference type="SUPFAM" id="SSF52047">
    <property type="entry name" value="RNI-like"/>
    <property type="match status" value="1"/>
</dbReference>
<feature type="region of interest" description="Disordered" evidence="4">
    <location>
        <begin position="1"/>
        <end position="37"/>
    </location>
</feature>
<gene>
    <name evidence="5" type="ORF">LOD99_8359</name>
</gene>
<keyword evidence="2" id="KW-0677">Repeat</keyword>
<dbReference type="InterPro" id="IPR001611">
    <property type="entry name" value="Leu-rich_rpt"/>
</dbReference>
<dbReference type="PANTHER" id="PTHR24112">
    <property type="entry name" value="LEUCINE-RICH REPEAT, ISOFORM F-RELATED"/>
    <property type="match status" value="1"/>
</dbReference>
<proteinExistence type="inferred from homology"/>
<feature type="compositionally biased region" description="Polar residues" evidence="4">
    <location>
        <begin position="62"/>
        <end position="73"/>
    </location>
</feature>
<evidence type="ECO:0000313" key="5">
    <source>
        <dbReference type="EMBL" id="KAI6647898.1"/>
    </source>
</evidence>
<sequence>MAQQSQSYNVTIPALPDEPAGHIPPSSEEDTAVPESNCDSKNLDDIISSIGSFRRLILNPDPITNNSNNPDTKTSSEYERISESNVKRRKLRFNEEALSMEFVDPQRWKTENFSTIEEVIAKYTQTCIDLKIRASAQLLDQLDSMDSIFDPLEELHLRGIRLDSKQIDALDEVFRHVKSNIINVSKCSLEDDTFISICEMIEYYQSTKVIVIAHNPKIKIRGWIHLGRMMRKTNSVEHLDIGYCAIDNFSLPMFLRCIRANCLLQVLHLEGNGLSGKGIMILLAALKFNTNLKELYLGRNNLNTEDALHIASILRNNPLLEVIDLRDNAIQDRGLKHLSMSLCQNPDVMCMNSIFLTNNSITEAGIEDVAIILLNLSSIRTLSLSGNNVGNTGIQMLKPALIANTSLSKLGLRNSKITCEGSIAIAEVLAESKCMEVLDLRGNDIRIAGLMALSLAHKVNHILLNLQIPENIKADQRDRQLIIDVLNDLVNYRNRNHTQREAMFIAKSMEESLNAKEIGLIEIKSAACSKDAFDEPSFGLGLTSSLEMDRDFSVDSTNQLQSDSFIQDKMKLFEGAVLSADPDALANFQNSDPNESQDNELFQEDANKMETIPQENVEFPQLPDLLEEIPIVRGNIPCQKQPESIIQEEVKDSQTAQGNSNNNTFDLIDTTPDV</sequence>
<feature type="compositionally biased region" description="Polar residues" evidence="4">
    <location>
        <begin position="653"/>
        <end position="665"/>
    </location>
</feature>
<feature type="region of interest" description="Disordered" evidence="4">
    <location>
        <begin position="650"/>
        <end position="674"/>
    </location>
</feature>
<comment type="caution">
    <text evidence="5">The sequence shown here is derived from an EMBL/GenBank/DDBJ whole genome shotgun (WGS) entry which is preliminary data.</text>
</comment>
<reference evidence="5 6" key="1">
    <citation type="journal article" date="2023" name="BMC Biol.">
        <title>The compact genome of the sponge Oopsacas minuta (Hexactinellida) is lacking key metazoan core genes.</title>
        <authorList>
            <person name="Santini S."/>
            <person name="Schenkelaars Q."/>
            <person name="Jourda C."/>
            <person name="Duchesne M."/>
            <person name="Belahbib H."/>
            <person name="Rocher C."/>
            <person name="Selva M."/>
            <person name="Riesgo A."/>
            <person name="Vervoort M."/>
            <person name="Leys S.P."/>
            <person name="Kodjabachian L."/>
            <person name="Le Bivic A."/>
            <person name="Borchiellini C."/>
            <person name="Claverie J.M."/>
            <person name="Renard E."/>
        </authorList>
    </citation>
    <scope>NUCLEOTIDE SEQUENCE [LARGE SCALE GENOMIC DNA]</scope>
    <source>
        <strain evidence="5">SPO-2</strain>
    </source>
</reference>
<feature type="region of interest" description="Disordered" evidence="4">
    <location>
        <begin position="60"/>
        <end position="80"/>
    </location>
</feature>
<dbReference type="Gene3D" id="3.80.10.10">
    <property type="entry name" value="Ribonuclease Inhibitor"/>
    <property type="match status" value="2"/>
</dbReference>
<evidence type="ECO:0000256" key="1">
    <source>
        <dbReference type="ARBA" id="ARBA00022614"/>
    </source>
</evidence>
<organism evidence="5 6">
    <name type="scientific">Oopsacas minuta</name>
    <dbReference type="NCBI Taxonomy" id="111878"/>
    <lineage>
        <taxon>Eukaryota</taxon>
        <taxon>Metazoa</taxon>
        <taxon>Porifera</taxon>
        <taxon>Hexactinellida</taxon>
        <taxon>Hexasterophora</taxon>
        <taxon>Lyssacinosida</taxon>
        <taxon>Leucopsacidae</taxon>
        <taxon>Oopsacas</taxon>
    </lineage>
</organism>
<dbReference type="Pfam" id="PF13516">
    <property type="entry name" value="LRR_6"/>
    <property type="match status" value="5"/>
</dbReference>
<dbReference type="AlphaFoldDB" id="A0AAV7JGH1"/>
<dbReference type="PANTHER" id="PTHR24112:SF9">
    <property type="entry name" value="PROTEIN PHOSPHATASE 1 REGULATORY SUBUNIT 37"/>
    <property type="match status" value="1"/>
</dbReference>
<dbReference type="CDD" id="cd00116">
    <property type="entry name" value="LRR_RI"/>
    <property type="match status" value="1"/>
</dbReference>
<name>A0AAV7JGH1_9METZ</name>